<dbReference type="PANTHER" id="PTHR38342:SF1">
    <property type="entry name" value="SLR5037 PROTEIN"/>
    <property type="match status" value="1"/>
</dbReference>
<gene>
    <name evidence="2" type="ORF">GCM10023258_24360</name>
</gene>
<keyword evidence="3" id="KW-1185">Reference proteome</keyword>
<dbReference type="PANTHER" id="PTHR38342">
    <property type="entry name" value="SLR5037 PROTEIN"/>
    <property type="match status" value="1"/>
</dbReference>
<dbReference type="InterPro" id="IPR005180">
    <property type="entry name" value="DUF302"/>
</dbReference>
<dbReference type="SUPFAM" id="SSF103247">
    <property type="entry name" value="TT1751-like"/>
    <property type="match status" value="1"/>
</dbReference>
<evidence type="ECO:0000259" key="1">
    <source>
        <dbReference type="Pfam" id="PF03625"/>
    </source>
</evidence>
<accession>A0ABP9JFG4</accession>
<dbReference type="CDD" id="cd14797">
    <property type="entry name" value="DUF302"/>
    <property type="match status" value="1"/>
</dbReference>
<proteinExistence type="predicted"/>
<dbReference type="Gene3D" id="3.30.310.70">
    <property type="entry name" value="TT1751-like domain"/>
    <property type="match status" value="1"/>
</dbReference>
<organism evidence="2 3">
    <name type="scientific">Terrabacter aeriphilus</name>
    <dbReference type="NCBI Taxonomy" id="515662"/>
    <lineage>
        <taxon>Bacteria</taxon>
        <taxon>Bacillati</taxon>
        <taxon>Actinomycetota</taxon>
        <taxon>Actinomycetes</taxon>
        <taxon>Micrococcales</taxon>
        <taxon>Intrasporangiaceae</taxon>
        <taxon>Terrabacter</taxon>
    </lineage>
</organism>
<feature type="domain" description="DUF302" evidence="1">
    <location>
        <begin position="9"/>
        <end position="72"/>
    </location>
</feature>
<sequence length="106" mass="10980">MGFGVLTEIDLAATLKTKLDVDIAPQVILGACRPPLAHAALQAEPSIGVLLPCNVVVRAVGAGRTIVEAMDPATMVELTGNDQLAEVAADARERLSRALKALARPA</sequence>
<comment type="caution">
    <text evidence="2">The sequence shown here is derived from an EMBL/GenBank/DDBJ whole genome shotgun (WGS) entry which is preliminary data.</text>
</comment>
<dbReference type="InterPro" id="IPR035923">
    <property type="entry name" value="TT1751-like_sf"/>
</dbReference>
<dbReference type="InterPro" id="IPR016796">
    <property type="entry name" value="UCP021774"/>
</dbReference>
<dbReference type="Proteomes" id="UP001500427">
    <property type="component" value="Unassembled WGS sequence"/>
</dbReference>
<evidence type="ECO:0000313" key="2">
    <source>
        <dbReference type="EMBL" id="GAA5028633.1"/>
    </source>
</evidence>
<reference evidence="3" key="1">
    <citation type="journal article" date="2019" name="Int. J. Syst. Evol. Microbiol.">
        <title>The Global Catalogue of Microorganisms (GCM) 10K type strain sequencing project: providing services to taxonomists for standard genome sequencing and annotation.</title>
        <authorList>
            <consortium name="The Broad Institute Genomics Platform"/>
            <consortium name="The Broad Institute Genome Sequencing Center for Infectious Disease"/>
            <person name="Wu L."/>
            <person name="Ma J."/>
        </authorList>
    </citation>
    <scope>NUCLEOTIDE SEQUENCE [LARGE SCALE GENOMIC DNA]</scope>
    <source>
        <strain evidence="3">JCM 17687</strain>
    </source>
</reference>
<dbReference type="EMBL" id="BAABIW010000016">
    <property type="protein sequence ID" value="GAA5028633.1"/>
    <property type="molecule type" value="Genomic_DNA"/>
</dbReference>
<name>A0ABP9JFG4_9MICO</name>
<dbReference type="Pfam" id="PF03625">
    <property type="entry name" value="DUF302"/>
    <property type="match status" value="1"/>
</dbReference>
<evidence type="ECO:0000313" key="3">
    <source>
        <dbReference type="Proteomes" id="UP001500427"/>
    </source>
</evidence>
<dbReference type="PIRSF" id="PIRSF021774">
    <property type="entry name" value="UCP021774"/>
    <property type="match status" value="1"/>
</dbReference>
<protein>
    <submittedName>
        <fullName evidence="2">DUF302 domain-containing protein</fullName>
    </submittedName>
</protein>